<accession>A0A2K5ANK4</accession>
<dbReference type="InterPro" id="IPR007561">
    <property type="entry name" value="Cell_div_SepF/SepF-rel"/>
</dbReference>
<sequence length="102" mass="11907">MLTSLSMQKEREVSLYLKTVTLRDANDLDAILDDIRHNNILIIRVTPLAQKSLEDLKMVVEELYKFVRSIHGDIARLGEERLVITPPGVRIWKNMYESLKER</sequence>
<gene>
    <name evidence="1" type="ORF">NCAV_0028</name>
</gene>
<proteinExistence type="predicted"/>
<dbReference type="EMBL" id="LT981265">
    <property type="protein sequence ID" value="SPC33228.1"/>
    <property type="molecule type" value="Genomic_DNA"/>
</dbReference>
<dbReference type="GO" id="GO:0051301">
    <property type="term" value="P:cell division"/>
    <property type="evidence" value="ECO:0007669"/>
    <property type="project" value="UniProtKB-KW"/>
</dbReference>
<evidence type="ECO:0000313" key="2">
    <source>
        <dbReference type="Proteomes" id="UP000236248"/>
    </source>
</evidence>
<keyword evidence="1" id="KW-0132">Cell division</keyword>
<keyword evidence="2" id="KW-1185">Reference proteome</keyword>
<dbReference type="KEGG" id="ncv:NCAV_0028"/>
<dbReference type="Pfam" id="PF04472">
    <property type="entry name" value="SepF"/>
    <property type="match status" value="1"/>
</dbReference>
<evidence type="ECO:0000313" key="1">
    <source>
        <dbReference type="EMBL" id="SPC33228.1"/>
    </source>
</evidence>
<keyword evidence="1" id="KW-0131">Cell cycle</keyword>
<name>A0A2K5ANK4_9ARCH</name>
<dbReference type="Gene3D" id="3.30.110.150">
    <property type="entry name" value="SepF-like protein"/>
    <property type="match status" value="1"/>
</dbReference>
<reference evidence="2" key="1">
    <citation type="submission" date="2018-01" db="EMBL/GenBank/DDBJ databases">
        <authorList>
            <person name="Kerou L M."/>
        </authorList>
    </citation>
    <scope>NUCLEOTIDE SEQUENCE [LARGE SCALE GENOMIC DNA]</scope>
    <source>
        <strain evidence="2">SCU2</strain>
    </source>
</reference>
<organism evidence="1 2">
    <name type="scientific">Candidatus Nitrosocaldus cavascurensis</name>
    <dbReference type="NCBI Taxonomy" id="2058097"/>
    <lineage>
        <taxon>Archaea</taxon>
        <taxon>Nitrososphaerota</taxon>
        <taxon>Nitrososphaeria</taxon>
        <taxon>Candidatus Nitrosocaldales</taxon>
        <taxon>Candidatus Nitrosocaldaceae</taxon>
        <taxon>Candidatus Nitrosocaldus</taxon>
    </lineage>
</organism>
<dbReference type="Proteomes" id="UP000236248">
    <property type="component" value="Chromosome NCAV"/>
</dbReference>
<dbReference type="AlphaFoldDB" id="A0A2K5ANK4"/>
<protein>
    <submittedName>
        <fullName evidence="1">Cell division protein SepF</fullName>
    </submittedName>
</protein>
<dbReference type="InterPro" id="IPR038594">
    <property type="entry name" value="SepF-like_sf"/>
</dbReference>